<accession>A0A183CRR9</accession>
<reference evidence="1" key="1">
    <citation type="submission" date="2014-05" db="EMBL/GenBank/DDBJ databases">
        <title>The genome and life-stage specific transcriptomes of Globodera pallida elucidate key aspects of plant parasitism by a cyst nematode.</title>
        <authorList>
            <person name="Cotton J.A."/>
            <person name="Lilley C.J."/>
            <person name="Jones L.M."/>
            <person name="Kikuchi T."/>
            <person name="Reid A.J."/>
            <person name="Thorpe P."/>
            <person name="Tsai I.J."/>
            <person name="Beasley H."/>
            <person name="Blok V."/>
            <person name="Cock P.J.A."/>
            <person name="Van den Akker S.E."/>
            <person name="Holroyd N."/>
            <person name="Hunt M."/>
            <person name="Mantelin S."/>
            <person name="Naghra H."/>
            <person name="Pain A."/>
            <person name="Palomares-Rius J.E."/>
            <person name="Zarowiecki M."/>
            <person name="Berriman M."/>
            <person name="Jones J.T."/>
            <person name="Urwin P.E."/>
        </authorList>
    </citation>
    <scope>NUCLEOTIDE SEQUENCE [LARGE SCALE GENOMIC DNA]</scope>
    <source>
        <strain evidence="1">Lindley</strain>
    </source>
</reference>
<keyword evidence="1" id="KW-1185">Reference proteome</keyword>
<dbReference type="Proteomes" id="UP000050741">
    <property type="component" value="Unassembled WGS sequence"/>
</dbReference>
<name>A0A183CRR9_GLOPA</name>
<organism evidence="1 2">
    <name type="scientific">Globodera pallida</name>
    <name type="common">Potato cyst nematode worm</name>
    <name type="synonym">Heterodera pallida</name>
    <dbReference type="NCBI Taxonomy" id="36090"/>
    <lineage>
        <taxon>Eukaryota</taxon>
        <taxon>Metazoa</taxon>
        <taxon>Ecdysozoa</taxon>
        <taxon>Nematoda</taxon>
        <taxon>Chromadorea</taxon>
        <taxon>Rhabditida</taxon>
        <taxon>Tylenchina</taxon>
        <taxon>Tylenchomorpha</taxon>
        <taxon>Tylenchoidea</taxon>
        <taxon>Heteroderidae</taxon>
        <taxon>Heteroderinae</taxon>
        <taxon>Globodera</taxon>
    </lineage>
</organism>
<sequence>MYAIRSYYECTRARWSAECTRCDAQCACTTHASRATRAFPHIRGGPLSTLNVPNNSERWNVNGPPSE</sequence>
<protein>
    <submittedName>
        <fullName evidence="2">Uncharacterized protein</fullName>
    </submittedName>
</protein>
<evidence type="ECO:0000313" key="1">
    <source>
        <dbReference type="Proteomes" id="UP000050741"/>
    </source>
</evidence>
<dbReference type="AlphaFoldDB" id="A0A183CRR9"/>
<evidence type="ECO:0000313" key="2">
    <source>
        <dbReference type="WBParaSite" id="GPLIN_001557700"/>
    </source>
</evidence>
<dbReference type="WBParaSite" id="GPLIN_001557700">
    <property type="protein sequence ID" value="GPLIN_001557700"/>
    <property type="gene ID" value="GPLIN_001557700"/>
</dbReference>
<reference evidence="2" key="2">
    <citation type="submission" date="2016-06" db="UniProtKB">
        <authorList>
            <consortium name="WormBaseParasite"/>
        </authorList>
    </citation>
    <scope>IDENTIFICATION</scope>
</reference>
<proteinExistence type="predicted"/>